<organism evidence="2">
    <name type="scientific">marine sediment metagenome</name>
    <dbReference type="NCBI Taxonomy" id="412755"/>
    <lineage>
        <taxon>unclassified sequences</taxon>
        <taxon>metagenomes</taxon>
        <taxon>ecological metagenomes</taxon>
    </lineage>
</organism>
<feature type="domain" description="IrrE N-terminal-like" evidence="1">
    <location>
        <begin position="9"/>
        <end position="61"/>
    </location>
</feature>
<evidence type="ECO:0000259" key="1">
    <source>
        <dbReference type="Pfam" id="PF06114"/>
    </source>
</evidence>
<dbReference type="Gene3D" id="1.10.10.2910">
    <property type="match status" value="1"/>
</dbReference>
<proteinExistence type="predicted"/>
<protein>
    <recommendedName>
        <fullName evidence="1">IrrE N-terminal-like domain-containing protein</fullName>
    </recommendedName>
</protein>
<name>X0V525_9ZZZZ</name>
<accession>X0V525</accession>
<sequence>LRYDRIDSFWFTLLHELAHIVAGHEGIYLDNFDEQNGNGTEDEANRMAQDWLIDPGAFASFVRVTQPYFSRAKVFRFAQEMGRHPGIILGRLQHDGVVSYGNLRALLGKVKPYLEIWIDDPGPNVRQ</sequence>
<dbReference type="Pfam" id="PF06114">
    <property type="entry name" value="Peptidase_M78"/>
    <property type="match status" value="1"/>
</dbReference>
<comment type="caution">
    <text evidence="2">The sequence shown here is derived from an EMBL/GenBank/DDBJ whole genome shotgun (WGS) entry which is preliminary data.</text>
</comment>
<dbReference type="InterPro" id="IPR010359">
    <property type="entry name" value="IrrE_HExxH"/>
</dbReference>
<dbReference type="EMBL" id="BARS01023098">
    <property type="protein sequence ID" value="GAG07588.1"/>
    <property type="molecule type" value="Genomic_DNA"/>
</dbReference>
<gene>
    <name evidence="2" type="ORF">S01H1_36821</name>
</gene>
<evidence type="ECO:0000313" key="2">
    <source>
        <dbReference type="EMBL" id="GAG07588.1"/>
    </source>
</evidence>
<dbReference type="AlphaFoldDB" id="X0V525"/>
<feature type="non-terminal residue" evidence="2">
    <location>
        <position position="1"/>
    </location>
</feature>
<reference evidence="2" key="1">
    <citation type="journal article" date="2014" name="Front. Microbiol.">
        <title>High frequency of phylogenetically diverse reductive dehalogenase-homologous genes in deep subseafloor sedimentary metagenomes.</title>
        <authorList>
            <person name="Kawai M."/>
            <person name="Futagami T."/>
            <person name="Toyoda A."/>
            <person name="Takaki Y."/>
            <person name="Nishi S."/>
            <person name="Hori S."/>
            <person name="Arai W."/>
            <person name="Tsubouchi T."/>
            <person name="Morono Y."/>
            <person name="Uchiyama I."/>
            <person name="Ito T."/>
            <person name="Fujiyama A."/>
            <person name="Inagaki F."/>
            <person name="Takami H."/>
        </authorList>
    </citation>
    <scope>NUCLEOTIDE SEQUENCE</scope>
    <source>
        <strain evidence="2">Expedition CK06-06</strain>
    </source>
</reference>